<reference evidence="1" key="1">
    <citation type="submission" date="2021-03" db="EMBL/GenBank/DDBJ databases">
        <authorList>
            <consortium name="Genoscope - CEA"/>
            <person name="William W."/>
        </authorList>
    </citation>
    <scope>NUCLEOTIDE SEQUENCE</scope>
    <source>
        <strain evidence="1">Doubled-haploid Pahang</strain>
    </source>
</reference>
<proteinExistence type="predicted"/>
<organism evidence="1">
    <name type="scientific">Musa acuminata subsp. malaccensis</name>
    <name type="common">Wild banana</name>
    <name type="synonym">Musa malaccensis</name>
    <dbReference type="NCBI Taxonomy" id="214687"/>
    <lineage>
        <taxon>Eukaryota</taxon>
        <taxon>Viridiplantae</taxon>
        <taxon>Streptophyta</taxon>
        <taxon>Embryophyta</taxon>
        <taxon>Tracheophyta</taxon>
        <taxon>Spermatophyta</taxon>
        <taxon>Magnoliopsida</taxon>
        <taxon>Liliopsida</taxon>
        <taxon>Zingiberales</taxon>
        <taxon>Musaceae</taxon>
        <taxon>Musa</taxon>
    </lineage>
</organism>
<protein>
    <submittedName>
        <fullName evidence="1">(wild Malaysian banana) hypothetical protein</fullName>
    </submittedName>
</protein>
<name>A0A8D6ZSI1_MUSAM</name>
<dbReference type="EMBL" id="HG996474">
    <property type="protein sequence ID" value="CAG1835774.1"/>
    <property type="molecule type" value="Genomic_DNA"/>
</dbReference>
<evidence type="ECO:0000313" key="1">
    <source>
        <dbReference type="EMBL" id="CAG1835774.1"/>
    </source>
</evidence>
<dbReference type="AlphaFoldDB" id="A0A8D6ZSI1"/>
<accession>A0A8D6ZSI1</accession>
<gene>
    <name evidence="1" type="ORF">GSMUA_237430.1</name>
</gene>
<sequence length="44" mass="5072">MGYKLSYDPQSFLNNLSPVGNVAAGTRKRTHCFHSRMLHETIRH</sequence>